<gene>
    <name evidence="1" type="ORF">RRG08_053097</name>
</gene>
<dbReference type="EMBL" id="JAWDGP010007105">
    <property type="protein sequence ID" value="KAK3729893.1"/>
    <property type="molecule type" value="Genomic_DNA"/>
</dbReference>
<proteinExistence type="predicted"/>
<name>A0AAE0Y283_9GAST</name>
<keyword evidence="2" id="KW-1185">Reference proteome</keyword>
<protein>
    <submittedName>
        <fullName evidence="1">Uncharacterized protein</fullName>
    </submittedName>
</protein>
<dbReference type="Proteomes" id="UP001283361">
    <property type="component" value="Unassembled WGS sequence"/>
</dbReference>
<evidence type="ECO:0000313" key="1">
    <source>
        <dbReference type="EMBL" id="KAK3729893.1"/>
    </source>
</evidence>
<sequence>MGNLLATTKVEIDLLEARPLFTHGTHPVLRGPSLLGQRYENCRNLVDHMARNRFSEKLMSHVHEQTTARSQ</sequence>
<dbReference type="AlphaFoldDB" id="A0AAE0Y283"/>
<evidence type="ECO:0000313" key="2">
    <source>
        <dbReference type="Proteomes" id="UP001283361"/>
    </source>
</evidence>
<organism evidence="1 2">
    <name type="scientific">Elysia crispata</name>
    <name type="common">lettuce slug</name>
    <dbReference type="NCBI Taxonomy" id="231223"/>
    <lineage>
        <taxon>Eukaryota</taxon>
        <taxon>Metazoa</taxon>
        <taxon>Spiralia</taxon>
        <taxon>Lophotrochozoa</taxon>
        <taxon>Mollusca</taxon>
        <taxon>Gastropoda</taxon>
        <taxon>Heterobranchia</taxon>
        <taxon>Euthyneura</taxon>
        <taxon>Panpulmonata</taxon>
        <taxon>Sacoglossa</taxon>
        <taxon>Placobranchoidea</taxon>
        <taxon>Plakobranchidae</taxon>
        <taxon>Elysia</taxon>
    </lineage>
</organism>
<reference evidence="1" key="1">
    <citation type="journal article" date="2023" name="G3 (Bethesda)">
        <title>A reference genome for the long-term kleptoplast-retaining sea slug Elysia crispata morphotype clarki.</title>
        <authorList>
            <person name="Eastman K.E."/>
            <person name="Pendleton A.L."/>
            <person name="Shaikh M.A."/>
            <person name="Suttiyut T."/>
            <person name="Ogas R."/>
            <person name="Tomko P."/>
            <person name="Gavelis G."/>
            <person name="Widhalm J.R."/>
            <person name="Wisecaver J.H."/>
        </authorList>
    </citation>
    <scope>NUCLEOTIDE SEQUENCE</scope>
    <source>
        <strain evidence="1">ECLA1</strain>
    </source>
</reference>
<comment type="caution">
    <text evidence="1">The sequence shown here is derived from an EMBL/GenBank/DDBJ whole genome shotgun (WGS) entry which is preliminary data.</text>
</comment>
<accession>A0AAE0Y283</accession>